<evidence type="ECO:0000313" key="2">
    <source>
        <dbReference type="WBParaSite" id="nRc.2.0.1.t33088-RA"/>
    </source>
</evidence>
<sequence>MSDVQGTDFRVSSSHVIDYEELYSLGTAGQFLQQRPSSLGGAMWIVKDIISIASSAPSQWTVLLMAKYPVTVQANKGLEGRRGGHPTLLHNHCIVMCLMSMLYCLCARLSCALI</sequence>
<keyword evidence="1" id="KW-1185">Reference proteome</keyword>
<reference evidence="2" key="1">
    <citation type="submission" date="2022-11" db="UniProtKB">
        <authorList>
            <consortium name="WormBaseParasite"/>
        </authorList>
    </citation>
    <scope>IDENTIFICATION</scope>
</reference>
<evidence type="ECO:0000313" key="1">
    <source>
        <dbReference type="Proteomes" id="UP000887565"/>
    </source>
</evidence>
<name>A0A915K430_ROMCU</name>
<protein>
    <submittedName>
        <fullName evidence="2">Uncharacterized protein</fullName>
    </submittedName>
</protein>
<dbReference type="WBParaSite" id="nRc.2.0.1.t33088-RA">
    <property type="protein sequence ID" value="nRc.2.0.1.t33088-RA"/>
    <property type="gene ID" value="nRc.2.0.1.g33088"/>
</dbReference>
<organism evidence="1 2">
    <name type="scientific">Romanomermis culicivorax</name>
    <name type="common">Nematode worm</name>
    <dbReference type="NCBI Taxonomy" id="13658"/>
    <lineage>
        <taxon>Eukaryota</taxon>
        <taxon>Metazoa</taxon>
        <taxon>Ecdysozoa</taxon>
        <taxon>Nematoda</taxon>
        <taxon>Enoplea</taxon>
        <taxon>Dorylaimia</taxon>
        <taxon>Mermithida</taxon>
        <taxon>Mermithoidea</taxon>
        <taxon>Mermithidae</taxon>
        <taxon>Romanomermis</taxon>
    </lineage>
</organism>
<dbReference type="AlphaFoldDB" id="A0A915K430"/>
<proteinExistence type="predicted"/>
<dbReference type="Proteomes" id="UP000887565">
    <property type="component" value="Unplaced"/>
</dbReference>
<accession>A0A915K430</accession>